<dbReference type="Pfam" id="PF06925">
    <property type="entry name" value="MGDG_synth"/>
    <property type="match status" value="1"/>
</dbReference>
<evidence type="ECO:0000256" key="4">
    <source>
        <dbReference type="ARBA" id="ARBA00022679"/>
    </source>
</evidence>
<keyword evidence="7 8" id="KW-0472">Membrane</keyword>
<dbReference type="InterPro" id="IPR050519">
    <property type="entry name" value="Glycosyltransf_28_UgtP"/>
</dbReference>
<dbReference type="EMBL" id="JACKXE010000001">
    <property type="protein sequence ID" value="MBB6628979.1"/>
    <property type="molecule type" value="Genomic_DNA"/>
</dbReference>
<protein>
    <submittedName>
        <fullName evidence="11">GtrA family protein</fullName>
    </submittedName>
</protein>
<dbReference type="GO" id="GO:0009247">
    <property type="term" value="P:glycolipid biosynthetic process"/>
    <property type="evidence" value="ECO:0007669"/>
    <property type="project" value="InterPro"/>
</dbReference>
<dbReference type="InterPro" id="IPR009695">
    <property type="entry name" value="Diacylglyc_glucosyltr_N"/>
</dbReference>
<evidence type="ECO:0000256" key="1">
    <source>
        <dbReference type="ARBA" id="ARBA00004141"/>
    </source>
</evidence>
<accession>A0A7X0VBP3</accession>
<comment type="similarity">
    <text evidence="2">Belongs to the glycosyltransferase 28 family.</text>
</comment>
<keyword evidence="3" id="KW-0328">Glycosyltransferase</keyword>
<dbReference type="GO" id="GO:0016020">
    <property type="term" value="C:membrane"/>
    <property type="evidence" value="ECO:0007669"/>
    <property type="project" value="UniProtKB-SubCell"/>
</dbReference>
<dbReference type="SUPFAM" id="SSF53756">
    <property type="entry name" value="UDP-Glycosyltransferase/glycogen phosphorylase"/>
    <property type="match status" value="1"/>
</dbReference>
<dbReference type="InterPro" id="IPR007267">
    <property type="entry name" value="GtrA_DPMS_TM"/>
</dbReference>
<keyword evidence="5 8" id="KW-0812">Transmembrane</keyword>
<comment type="subcellular location">
    <subcellularLocation>
        <location evidence="1">Membrane</location>
        <topology evidence="1">Multi-pass membrane protein</topology>
    </subcellularLocation>
</comment>
<evidence type="ECO:0000256" key="5">
    <source>
        <dbReference type="ARBA" id="ARBA00022692"/>
    </source>
</evidence>
<keyword evidence="4" id="KW-0808">Transferase</keyword>
<name>A0A7X0VBP3_9ACTN</name>
<evidence type="ECO:0000256" key="3">
    <source>
        <dbReference type="ARBA" id="ARBA00022676"/>
    </source>
</evidence>
<keyword evidence="12" id="KW-1185">Reference proteome</keyword>
<dbReference type="Gene3D" id="3.40.50.2000">
    <property type="entry name" value="Glycogen Phosphorylase B"/>
    <property type="match status" value="1"/>
</dbReference>
<proteinExistence type="inferred from homology"/>
<feature type="domain" description="GtrA/DPMS transmembrane" evidence="9">
    <location>
        <begin position="14"/>
        <end position="138"/>
    </location>
</feature>
<feature type="transmembrane region" description="Helical" evidence="8">
    <location>
        <begin position="82"/>
        <end position="105"/>
    </location>
</feature>
<dbReference type="Proteomes" id="UP000523955">
    <property type="component" value="Unassembled WGS sequence"/>
</dbReference>
<keyword evidence="6 8" id="KW-1133">Transmembrane helix</keyword>
<evidence type="ECO:0000256" key="2">
    <source>
        <dbReference type="ARBA" id="ARBA00006962"/>
    </source>
</evidence>
<dbReference type="RefSeq" id="WP_185253981.1">
    <property type="nucleotide sequence ID" value="NZ_JACKXE010000001.1"/>
</dbReference>
<reference evidence="11 12" key="1">
    <citation type="submission" date="2020-08" db="EMBL/GenBank/DDBJ databases">
        <authorList>
            <person name="Seo M.-J."/>
        </authorList>
    </citation>
    <scope>NUCLEOTIDE SEQUENCE [LARGE SCALE GENOMIC DNA]</scope>
    <source>
        <strain evidence="11 12">KIGAM211</strain>
    </source>
</reference>
<gene>
    <name evidence="11" type="ORF">H5V45_16760</name>
</gene>
<sequence length="500" mass="51733">MPTMPRIASRELLTFLAVGGSGYVVDVAVFNLLRAQGALATTDPAWARTVAVLAAMVVTYAGNRWLTWRGVPAGDRRREVALFVLVNLVGFGFSVGCLLVSHDLLRLTSRLADNLSANVVGVALGTLFRFVAYRWLVFAAPAPPPEPRSPAPTGGPRVLVVSASVGAGHDGAADELARRAAAEGYAVDRADFLELLPRGVGRVLRSAYHLQLLVAPATWGWLMPRLGGAGSGPAALSARLARRGLLAACRPGTELVLSTYPLASQALGRLRLDGSLTCPVATFLTDMSVHPLWVAPGIDHHLALHDLPAAQARGLGAAGVVVTGPMVAPAFRPGPARVGTGPRDTRPRTLVVAGSWGVGDVARTVEDLLATGLVTPVVVCGTNQGLRRRVLGLPGAVALGWVDDMASLMRSCDVVVQNAGGLTSLEARQCGLPVLTYRSLPGHGRTNNAALAAAGWAAWAHGPRDLGATLLAVLGAEPPAAAPGVLDWAALLPAPLVAAA</sequence>
<evidence type="ECO:0000256" key="7">
    <source>
        <dbReference type="ARBA" id="ARBA00023136"/>
    </source>
</evidence>
<dbReference type="PANTHER" id="PTHR43025">
    <property type="entry name" value="MONOGALACTOSYLDIACYLGLYCEROL SYNTHASE"/>
    <property type="match status" value="1"/>
</dbReference>
<evidence type="ECO:0000256" key="6">
    <source>
        <dbReference type="ARBA" id="ARBA00022989"/>
    </source>
</evidence>
<evidence type="ECO:0000313" key="12">
    <source>
        <dbReference type="Proteomes" id="UP000523955"/>
    </source>
</evidence>
<dbReference type="AlphaFoldDB" id="A0A7X0VBP3"/>
<feature type="transmembrane region" description="Helical" evidence="8">
    <location>
        <begin position="45"/>
        <end position="62"/>
    </location>
</feature>
<feature type="transmembrane region" description="Helical" evidence="8">
    <location>
        <begin position="12"/>
        <end position="33"/>
    </location>
</feature>
<evidence type="ECO:0000313" key="11">
    <source>
        <dbReference type="EMBL" id="MBB6628979.1"/>
    </source>
</evidence>
<dbReference type="Pfam" id="PF04138">
    <property type="entry name" value="GtrA_DPMS_TM"/>
    <property type="match status" value="1"/>
</dbReference>
<organism evidence="11 12">
    <name type="scientific">Nocardioides luti</name>
    <dbReference type="NCBI Taxonomy" id="2761101"/>
    <lineage>
        <taxon>Bacteria</taxon>
        <taxon>Bacillati</taxon>
        <taxon>Actinomycetota</taxon>
        <taxon>Actinomycetes</taxon>
        <taxon>Propionibacteriales</taxon>
        <taxon>Nocardioidaceae</taxon>
        <taxon>Nocardioides</taxon>
    </lineage>
</organism>
<comment type="caution">
    <text evidence="11">The sequence shown here is derived from an EMBL/GenBank/DDBJ whole genome shotgun (WGS) entry which is preliminary data.</text>
</comment>
<evidence type="ECO:0000259" key="10">
    <source>
        <dbReference type="Pfam" id="PF06925"/>
    </source>
</evidence>
<evidence type="ECO:0000256" key="8">
    <source>
        <dbReference type="SAM" id="Phobius"/>
    </source>
</evidence>
<dbReference type="GO" id="GO:0016758">
    <property type="term" value="F:hexosyltransferase activity"/>
    <property type="evidence" value="ECO:0007669"/>
    <property type="project" value="InterPro"/>
</dbReference>
<feature type="domain" description="Diacylglycerol glucosyltransferase N-terminal" evidence="10">
    <location>
        <begin position="253"/>
        <end position="325"/>
    </location>
</feature>
<dbReference type="GO" id="GO:0000271">
    <property type="term" value="P:polysaccharide biosynthetic process"/>
    <property type="evidence" value="ECO:0007669"/>
    <property type="project" value="InterPro"/>
</dbReference>
<dbReference type="PANTHER" id="PTHR43025:SF3">
    <property type="entry name" value="MONOGALACTOSYLDIACYLGLYCEROL SYNTHASE 1, CHLOROPLASTIC"/>
    <property type="match status" value="1"/>
</dbReference>
<evidence type="ECO:0000259" key="9">
    <source>
        <dbReference type="Pfam" id="PF04138"/>
    </source>
</evidence>